<dbReference type="AlphaFoldDB" id="A0AAD4P2C5"/>
<proteinExistence type="predicted"/>
<evidence type="ECO:0000256" key="1">
    <source>
        <dbReference type="SAM" id="MobiDB-lite"/>
    </source>
</evidence>
<feature type="compositionally biased region" description="Basic and acidic residues" evidence="1">
    <location>
        <begin position="1"/>
        <end position="11"/>
    </location>
</feature>
<feature type="compositionally biased region" description="Polar residues" evidence="1">
    <location>
        <begin position="242"/>
        <end position="254"/>
    </location>
</feature>
<evidence type="ECO:0000313" key="3">
    <source>
        <dbReference type="Proteomes" id="UP001190926"/>
    </source>
</evidence>
<feature type="compositionally biased region" description="Basic and acidic residues" evidence="1">
    <location>
        <begin position="180"/>
        <end position="198"/>
    </location>
</feature>
<feature type="region of interest" description="Disordered" evidence="1">
    <location>
        <begin position="1"/>
        <end position="300"/>
    </location>
</feature>
<feature type="compositionally biased region" description="Basic and acidic residues" evidence="1">
    <location>
        <begin position="277"/>
        <end position="300"/>
    </location>
</feature>
<organism evidence="2 3">
    <name type="scientific">Perilla frutescens var. hirtella</name>
    <name type="common">Perilla citriodora</name>
    <name type="synonym">Perilla setoyensis</name>
    <dbReference type="NCBI Taxonomy" id="608512"/>
    <lineage>
        <taxon>Eukaryota</taxon>
        <taxon>Viridiplantae</taxon>
        <taxon>Streptophyta</taxon>
        <taxon>Embryophyta</taxon>
        <taxon>Tracheophyta</taxon>
        <taxon>Spermatophyta</taxon>
        <taxon>Magnoliopsida</taxon>
        <taxon>eudicotyledons</taxon>
        <taxon>Gunneridae</taxon>
        <taxon>Pentapetalae</taxon>
        <taxon>asterids</taxon>
        <taxon>lamiids</taxon>
        <taxon>Lamiales</taxon>
        <taxon>Lamiaceae</taxon>
        <taxon>Nepetoideae</taxon>
        <taxon>Elsholtzieae</taxon>
        <taxon>Perilla</taxon>
    </lineage>
</organism>
<evidence type="ECO:0000313" key="2">
    <source>
        <dbReference type="EMBL" id="KAH6823586.1"/>
    </source>
</evidence>
<keyword evidence="3" id="KW-1185">Reference proteome</keyword>
<feature type="compositionally biased region" description="Basic and acidic residues" evidence="1">
    <location>
        <begin position="113"/>
        <end position="134"/>
    </location>
</feature>
<feature type="compositionally biased region" description="Basic and acidic residues" evidence="1">
    <location>
        <begin position="18"/>
        <end position="52"/>
    </location>
</feature>
<name>A0AAD4P2C5_PERFH</name>
<gene>
    <name evidence="2" type="ORF">C2S53_006493</name>
</gene>
<dbReference type="Proteomes" id="UP001190926">
    <property type="component" value="Unassembled WGS sequence"/>
</dbReference>
<reference evidence="2 3" key="1">
    <citation type="journal article" date="2021" name="Nat. Commun.">
        <title>Incipient diploidization of the medicinal plant Perilla within 10,000 years.</title>
        <authorList>
            <person name="Zhang Y."/>
            <person name="Shen Q."/>
            <person name="Leng L."/>
            <person name="Zhang D."/>
            <person name="Chen S."/>
            <person name="Shi Y."/>
            <person name="Ning Z."/>
            <person name="Chen S."/>
        </authorList>
    </citation>
    <scope>NUCLEOTIDE SEQUENCE [LARGE SCALE GENOMIC DNA]</scope>
    <source>
        <strain evidence="3">cv. PC099</strain>
    </source>
</reference>
<feature type="compositionally biased region" description="Basic and acidic residues" evidence="1">
    <location>
        <begin position="214"/>
        <end position="239"/>
    </location>
</feature>
<dbReference type="EMBL" id="SDAM02000715">
    <property type="protein sequence ID" value="KAH6823586.1"/>
    <property type="molecule type" value="Genomic_DNA"/>
</dbReference>
<comment type="caution">
    <text evidence="2">The sequence shown here is derived from an EMBL/GenBank/DDBJ whole genome shotgun (WGS) entry which is preliminary data.</text>
</comment>
<feature type="compositionally biased region" description="Basic and acidic residues" evidence="1">
    <location>
        <begin position="143"/>
        <end position="164"/>
    </location>
</feature>
<protein>
    <recommendedName>
        <fullName evidence="4">Btz domain-containing protein</fullName>
    </recommendedName>
</protein>
<accession>A0AAD4P2C5</accession>
<dbReference type="PANTHER" id="PTHR36364">
    <property type="entry name" value="OS03G0203000 PROTEIN"/>
    <property type="match status" value="1"/>
</dbReference>
<evidence type="ECO:0008006" key="4">
    <source>
        <dbReference type="Google" id="ProtNLM"/>
    </source>
</evidence>
<dbReference type="PANTHER" id="PTHR36364:SF1">
    <property type="entry name" value="OS03G0203000 PROTEIN"/>
    <property type="match status" value="1"/>
</dbReference>
<sequence length="309" mass="35809">MSRREDRFSESKRHRSRFDREPSPKKYRRDGKPETERPPAEPDLNKDRPDRDHRHHRRLQDPLPLESGNMSKESEKGLDGLKGVAPTKVPQSRSYFQHDDRGSAGQNGRGFSRRTDSERGWWHDPKEQRNDRSINKTVSVETQQKDEKSKDNREGSHTWRHDGYFEMEGNPKPPARRRPAFREQKIPADPEKTNRAADDPVMPNPQDHAIGSGRRNERGHNYRYSDRPERPVAGEREFNKAGNISSGDRFSGNSRYRGRDRFPTARQGYHSTGGGVDKWKHDLYDEANKSPPPKNEEDQISKIEALLAS</sequence>